<evidence type="ECO:0000313" key="2">
    <source>
        <dbReference type="Proteomes" id="UP000325579"/>
    </source>
</evidence>
<gene>
    <name evidence="1" type="ORF">BDV37DRAFT_249305</name>
</gene>
<keyword evidence="2" id="KW-1185">Reference proteome</keyword>
<dbReference type="RefSeq" id="XP_031941106.1">
    <property type="nucleotide sequence ID" value="XM_032082065.1"/>
</dbReference>
<name>A0A5N7DBQ9_9EURO</name>
<dbReference type="EMBL" id="ML736773">
    <property type="protein sequence ID" value="KAE8403787.1"/>
    <property type="molecule type" value="Genomic_DNA"/>
</dbReference>
<accession>A0A5N7DBQ9</accession>
<dbReference type="GeneID" id="43666756"/>
<organism evidence="1 2">
    <name type="scientific">Aspergillus pseudonomiae</name>
    <dbReference type="NCBI Taxonomy" id="1506151"/>
    <lineage>
        <taxon>Eukaryota</taxon>
        <taxon>Fungi</taxon>
        <taxon>Dikarya</taxon>
        <taxon>Ascomycota</taxon>
        <taxon>Pezizomycotina</taxon>
        <taxon>Eurotiomycetes</taxon>
        <taxon>Eurotiomycetidae</taxon>
        <taxon>Eurotiales</taxon>
        <taxon>Aspergillaceae</taxon>
        <taxon>Aspergillus</taxon>
        <taxon>Aspergillus subgen. Circumdati</taxon>
    </lineage>
</organism>
<reference evidence="1 2" key="1">
    <citation type="submission" date="2019-04" db="EMBL/GenBank/DDBJ databases">
        <authorList>
            <consortium name="DOE Joint Genome Institute"/>
            <person name="Mondo S."/>
            <person name="Kjaerbolling I."/>
            <person name="Vesth T."/>
            <person name="Frisvad J.C."/>
            <person name="Nybo J.L."/>
            <person name="Theobald S."/>
            <person name="Kildgaard S."/>
            <person name="Isbrandt T."/>
            <person name="Kuo A."/>
            <person name="Sato A."/>
            <person name="Lyhne E.K."/>
            <person name="Kogle M.E."/>
            <person name="Wiebenga A."/>
            <person name="Kun R.S."/>
            <person name="Lubbers R.J."/>
            <person name="Makela M.R."/>
            <person name="Barry K."/>
            <person name="Chovatia M."/>
            <person name="Clum A."/>
            <person name="Daum C."/>
            <person name="Haridas S."/>
            <person name="He G."/>
            <person name="LaButti K."/>
            <person name="Lipzen A."/>
            <person name="Riley R."/>
            <person name="Salamov A."/>
            <person name="Simmons B.A."/>
            <person name="Magnuson J.K."/>
            <person name="Henrissat B."/>
            <person name="Mortensen U.H."/>
            <person name="Larsen T.O."/>
            <person name="Devries R.P."/>
            <person name="Grigoriev I.V."/>
            <person name="Machida M."/>
            <person name="Baker S.E."/>
            <person name="Andersen M.R."/>
            <person name="Cantor M.N."/>
            <person name="Hua S.X."/>
        </authorList>
    </citation>
    <scope>NUCLEOTIDE SEQUENCE [LARGE SCALE GENOMIC DNA]</scope>
    <source>
        <strain evidence="1 2">CBS 119388</strain>
    </source>
</reference>
<sequence length="64" mass="7311">MEPVLVKTPTSMPRYVDWSLLAIEAGVSESMPRLSQDTAWRIPNLGSLSKNVPKFNREIHDTYH</sequence>
<protein>
    <submittedName>
        <fullName evidence="1">Uncharacterized protein</fullName>
    </submittedName>
</protein>
<dbReference type="Proteomes" id="UP000325579">
    <property type="component" value="Unassembled WGS sequence"/>
</dbReference>
<dbReference type="AlphaFoldDB" id="A0A5N7DBQ9"/>
<evidence type="ECO:0000313" key="1">
    <source>
        <dbReference type="EMBL" id="KAE8403787.1"/>
    </source>
</evidence>
<proteinExistence type="predicted"/>